<dbReference type="Proteomes" id="UP000026960">
    <property type="component" value="Chromosome 4"/>
</dbReference>
<evidence type="ECO:0000256" key="1">
    <source>
        <dbReference type="ARBA" id="ARBA00009995"/>
    </source>
</evidence>
<evidence type="ECO:0000256" key="2">
    <source>
        <dbReference type="SAM" id="MobiDB-lite"/>
    </source>
</evidence>
<dbReference type="EnsemblPlants" id="OBART04G07570.1">
    <property type="protein sequence ID" value="OBART04G07570.1"/>
    <property type="gene ID" value="OBART04G07570"/>
</dbReference>
<dbReference type="Pfam" id="PF26168">
    <property type="entry name" value="Glyco_transf_N"/>
    <property type="match status" value="1"/>
</dbReference>
<dbReference type="eggNOG" id="KOG1192">
    <property type="taxonomic scope" value="Eukaryota"/>
</dbReference>
<dbReference type="HOGENOM" id="CLU_2691632_0_0_1"/>
<protein>
    <recommendedName>
        <fullName evidence="3">Glycosyltransferase N-terminal domain-containing protein</fullName>
    </recommendedName>
</protein>
<name>A0A0D3FU73_9ORYZ</name>
<dbReference type="PaxDb" id="65489-OBART04G07570.1"/>
<dbReference type="STRING" id="65489.A0A0D3FU73"/>
<reference evidence="4" key="1">
    <citation type="journal article" date="2009" name="Rice">
        <title>De Novo Next Generation Sequencing of Plant Genomes.</title>
        <authorList>
            <person name="Rounsley S."/>
            <person name="Marri P.R."/>
            <person name="Yu Y."/>
            <person name="He R."/>
            <person name="Sisneros N."/>
            <person name="Goicoechea J.L."/>
            <person name="Lee S.J."/>
            <person name="Angelova A."/>
            <person name="Kudrna D."/>
            <person name="Luo M."/>
            <person name="Affourtit J."/>
            <person name="Desany B."/>
            <person name="Knight J."/>
            <person name="Niazi F."/>
            <person name="Egholm M."/>
            <person name="Wing R.A."/>
        </authorList>
    </citation>
    <scope>NUCLEOTIDE SEQUENCE [LARGE SCALE GENOMIC DNA]</scope>
    <source>
        <strain evidence="4">cv. IRGC 105608</strain>
    </source>
</reference>
<sequence length="74" mass="7953">MGSLPAAAEARPHAVMVPYPAQGHVTPMLTLAKLLYSRGFHVTFVNNDTCNEPGSINHTHTDTVTQHNTAAQQS</sequence>
<dbReference type="GO" id="GO:0080044">
    <property type="term" value="F:quercetin 7-O-glucosyltransferase activity"/>
    <property type="evidence" value="ECO:0007669"/>
    <property type="project" value="TreeGrafter"/>
</dbReference>
<comment type="similarity">
    <text evidence="1">Belongs to the UDP-glycosyltransferase family.</text>
</comment>
<evidence type="ECO:0000259" key="3">
    <source>
        <dbReference type="Pfam" id="PF26168"/>
    </source>
</evidence>
<keyword evidence="5" id="KW-1185">Reference proteome</keyword>
<dbReference type="GO" id="GO:0080043">
    <property type="term" value="F:quercetin 3-O-glucosyltransferase activity"/>
    <property type="evidence" value="ECO:0007669"/>
    <property type="project" value="TreeGrafter"/>
</dbReference>
<accession>A0A0D3FU73</accession>
<feature type="domain" description="Glycosyltransferase N-terminal" evidence="3">
    <location>
        <begin position="15"/>
        <end position="48"/>
    </location>
</feature>
<dbReference type="AlphaFoldDB" id="A0A0D3FU73"/>
<organism evidence="4">
    <name type="scientific">Oryza barthii</name>
    <dbReference type="NCBI Taxonomy" id="65489"/>
    <lineage>
        <taxon>Eukaryota</taxon>
        <taxon>Viridiplantae</taxon>
        <taxon>Streptophyta</taxon>
        <taxon>Embryophyta</taxon>
        <taxon>Tracheophyta</taxon>
        <taxon>Spermatophyta</taxon>
        <taxon>Magnoliopsida</taxon>
        <taxon>Liliopsida</taxon>
        <taxon>Poales</taxon>
        <taxon>Poaceae</taxon>
        <taxon>BOP clade</taxon>
        <taxon>Oryzoideae</taxon>
        <taxon>Oryzeae</taxon>
        <taxon>Oryzinae</taxon>
        <taxon>Oryza</taxon>
    </lineage>
</organism>
<dbReference type="PANTHER" id="PTHR11926">
    <property type="entry name" value="GLUCOSYL/GLUCURONOSYL TRANSFERASES"/>
    <property type="match status" value="1"/>
</dbReference>
<dbReference type="Gene3D" id="3.40.50.2000">
    <property type="entry name" value="Glycogen Phosphorylase B"/>
    <property type="match status" value="1"/>
</dbReference>
<proteinExistence type="inferred from homology"/>
<evidence type="ECO:0000313" key="5">
    <source>
        <dbReference type="Proteomes" id="UP000026960"/>
    </source>
</evidence>
<dbReference type="InterPro" id="IPR058980">
    <property type="entry name" value="Glyco_transf_N"/>
</dbReference>
<evidence type="ECO:0000313" key="4">
    <source>
        <dbReference type="EnsemblPlants" id="OBART04G07570.1"/>
    </source>
</evidence>
<dbReference type="PANTHER" id="PTHR11926:SF1469">
    <property type="entry name" value="GLYCOSYLTRANSFERASE"/>
    <property type="match status" value="1"/>
</dbReference>
<dbReference type="SUPFAM" id="SSF53756">
    <property type="entry name" value="UDP-Glycosyltransferase/glycogen phosphorylase"/>
    <property type="match status" value="1"/>
</dbReference>
<reference evidence="4" key="2">
    <citation type="submission" date="2015-03" db="UniProtKB">
        <authorList>
            <consortium name="EnsemblPlants"/>
        </authorList>
    </citation>
    <scope>IDENTIFICATION</scope>
</reference>
<feature type="region of interest" description="Disordered" evidence="2">
    <location>
        <begin position="55"/>
        <end position="74"/>
    </location>
</feature>
<dbReference type="Gramene" id="OBART04G07570.1">
    <property type="protein sequence ID" value="OBART04G07570.1"/>
    <property type="gene ID" value="OBART04G07570"/>
</dbReference>